<dbReference type="SUPFAM" id="SSF82784">
    <property type="entry name" value="OsmC-like"/>
    <property type="match status" value="1"/>
</dbReference>
<dbReference type="InterPro" id="IPR003718">
    <property type="entry name" value="OsmC/Ohr_fam"/>
</dbReference>
<sequence length="150" mass="16768">MSNVHYYQVDVNWKEGRIGELTSPDLNDTIACATPPEFNKGVPGVWSPEHLYAASINSCFMATFLAIAENMKLEFSDFSCRTTCKLEYKDGVFCITEAIIEPNIDLTNTEKDCDKGVRVLEKAKKACLITNSMKTETILKHNLAIPENVV</sequence>
<dbReference type="Proteomes" id="UP000753961">
    <property type="component" value="Unassembled WGS sequence"/>
</dbReference>
<dbReference type="Gene3D" id="3.30.300.20">
    <property type="match status" value="1"/>
</dbReference>
<name>A0A953HWE3_9BACT</name>
<dbReference type="Pfam" id="PF02566">
    <property type="entry name" value="OsmC"/>
    <property type="match status" value="1"/>
</dbReference>
<proteinExistence type="predicted"/>
<protein>
    <submittedName>
        <fullName evidence="1">OsmC family protein</fullName>
    </submittedName>
</protein>
<comment type="caution">
    <text evidence="1">The sequence shown here is derived from an EMBL/GenBank/DDBJ whole genome shotgun (WGS) entry which is preliminary data.</text>
</comment>
<dbReference type="InterPro" id="IPR052707">
    <property type="entry name" value="OsmC_Ohr_Peroxiredoxin"/>
</dbReference>
<dbReference type="EMBL" id="JAHVHU010000003">
    <property type="protein sequence ID" value="MBY5957002.1"/>
    <property type="molecule type" value="Genomic_DNA"/>
</dbReference>
<evidence type="ECO:0000313" key="2">
    <source>
        <dbReference type="Proteomes" id="UP000753961"/>
    </source>
</evidence>
<dbReference type="InterPro" id="IPR036102">
    <property type="entry name" value="OsmC/Ohrsf"/>
</dbReference>
<dbReference type="AlphaFoldDB" id="A0A953HWE3"/>
<organism evidence="1 2">
    <name type="scientific">Membranihabitans marinus</name>
    <dbReference type="NCBI Taxonomy" id="1227546"/>
    <lineage>
        <taxon>Bacteria</taxon>
        <taxon>Pseudomonadati</taxon>
        <taxon>Bacteroidota</taxon>
        <taxon>Saprospiria</taxon>
        <taxon>Saprospirales</taxon>
        <taxon>Saprospiraceae</taxon>
        <taxon>Membranihabitans</taxon>
    </lineage>
</organism>
<dbReference type="InterPro" id="IPR015946">
    <property type="entry name" value="KH_dom-like_a/b"/>
</dbReference>
<reference evidence="1" key="1">
    <citation type="submission" date="2021-06" db="EMBL/GenBank/DDBJ databases">
        <title>44 bacteria genomes isolated from Dapeng, Shenzhen.</title>
        <authorList>
            <person name="Zheng W."/>
            <person name="Yu S."/>
            <person name="Huang Y."/>
        </authorList>
    </citation>
    <scope>NUCLEOTIDE SEQUENCE</scope>
    <source>
        <strain evidence="1">DP5N28-2</strain>
    </source>
</reference>
<dbReference type="PANTHER" id="PTHR42830:SF2">
    <property type="entry name" value="OSMC_OHR FAMILY PROTEIN"/>
    <property type="match status" value="1"/>
</dbReference>
<accession>A0A953HWE3</accession>
<dbReference type="RefSeq" id="WP_222578526.1">
    <property type="nucleotide sequence ID" value="NZ_JAHVHU010000003.1"/>
</dbReference>
<gene>
    <name evidence="1" type="ORF">KUV50_02570</name>
</gene>
<evidence type="ECO:0000313" key="1">
    <source>
        <dbReference type="EMBL" id="MBY5957002.1"/>
    </source>
</evidence>
<dbReference type="PANTHER" id="PTHR42830">
    <property type="entry name" value="OSMOTICALLY INDUCIBLE FAMILY PROTEIN"/>
    <property type="match status" value="1"/>
</dbReference>
<keyword evidence="2" id="KW-1185">Reference proteome</keyword>